<dbReference type="InterPro" id="IPR038352">
    <property type="entry name" value="Imelysin_sf"/>
</dbReference>
<feature type="domain" description="Imelysin-like" evidence="4">
    <location>
        <begin position="102"/>
        <end position="322"/>
    </location>
</feature>
<dbReference type="Pfam" id="PF09375">
    <property type="entry name" value="Peptidase_M75"/>
    <property type="match status" value="1"/>
</dbReference>
<name>A0A3E0VNE6_9MICO</name>
<comment type="subcellular location">
    <subcellularLocation>
        <location evidence="1">Cell envelope</location>
    </subcellularLocation>
</comment>
<evidence type="ECO:0000256" key="2">
    <source>
        <dbReference type="ARBA" id="ARBA00005989"/>
    </source>
</evidence>
<dbReference type="CDD" id="cd14656">
    <property type="entry name" value="Imelysin-like_EfeO"/>
    <property type="match status" value="1"/>
</dbReference>
<dbReference type="InterPro" id="IPR018976">
    <property type="entry name" value="Imelysin-like"/>
</dbReference>
<keyword evidence="3" id="KW-0732">Signal</keyword>
<gene>
    <name evidence="5" type="ORF">B7R21_12220</name>
</gene>
<sequence length="329" mass="34856">MYPGILNACTLGIGRRRHPIRCPTHRRSLFVHHPPARSKPRTTALVAAASATLLLALAGCTSSSPSEAAAAAAAKPLSQQAFITRQLGLSSVDFGEYLRRQAFTLQSGTTEFVTAWESGDDDLARSLYAPTRSFYNRMLAASASFPELDASLDAGDSGWHAIEAQLWPLTAEENQGMPVRPATADQRQAVGQQLETDTKSLTGAVSGLRPTVEEQAAGVAALMAGRGRAAAAGEQEPRSHTDLYDLQAYVDGSREVFSGLRPILVTQNAALATTLDHRFDAAEGQLNALRTGVSFPGFDTLTGDQRQALQAAVGDLTQSLGQVPQTLAG</sequence>
<dbReference type="InterPro" id="IPR034981">
    <property type="entry name" value="Imelysin-like_EfeO/Algp7"/>
</dbReference>
<dbReference type="Gene3D" id="1.20.1420.20">
    <property type="entry name" value="M75 peptidase, HXXE motif"/>
    <property type="match status" value="1"/>
</dbReference>
<proteinExistence type="inferred from homology"/>
<accession>A0A3E0VNE6</accession>
<dbReference type="PANTHER" id="PTHR39192:SF1">
    <property type="entry name" value="IRON UPTAKE SYSTEM COMPONENT EFEO"/>
    <property type="match status" value="1"/>
</dbReference>
<reference evidence="5 6" key="1">
    <citation type="submission" date="2017-04" db="EMBL/GenBank/DDBJ databases">
        <title>Comparative genome analysis of Subtercola boreus.</title>
        <authorList>
            <person name="Cho Y.-J."/>
            <person name="Cho A."/>
            <person name="Kim O.-S."/>
            <person name="Lee J.-I."/>
        </authorList>
    </citation>
    <scope>NUCLEOTIDE SEQUENCE [LARGE SCALE GENOMIC DNA]</scope>
    <source>
        <strain evidence="5 6">P27444</strain>
    </source>
</reference>
<protein>
    <recommendedName>
        <fullName evidence="4">Imelysin-like domain-containing protein</fullName>
    </recommendedName>
</protein>
<dbReference type="GO" id="GO:0030313">
    <property type="term" value="C:cell envelope"/>
    <property type="evidence" value="ECO:0007669"/>
    <property type="project" value="UniProtKB-SubCell"/>
</dbReference>
<dbReference type="InterPro" id="IPR050894">
    <property type="entry name" value="EfeM/EfeO_iron_uptake"/>
</dbReference>
<organism evidence="5 6">
    <name type="scientific">Subtercola boreus</name>
    <dbReference type="NCBI Taxonomy" id="120213"/>
    <lineage>
        <taxon>Bacteria</taxon>
        <taxon>Bacillati</taxon>
        <taxon>Actinomycetota</taxon>
        <taxon>Actinomycetes</taxon>
        <taxon>Micrococcales</taxon>
        <taxon>Microbacteriaceae</taxon>
        <taxon>Subtercola</taxon>
    </lineage>
</organism>
<evidence type="ECO:0000259" key="4">
    <source>
        <dbReference type="Pfam" id="PF09375"/>
    </source>
</evidence>
<dbReference type="PANTHER" id="PTHR39192">
    <property type="entry name" value="IRON UPTAKE SYSTEM COMPONENT EFEO"/>
    <property type="match status" value="1"/>
</dbReference>
<dbReference type="AlphaFoldDB" id="A0A3E0VNE6"/>
<evidence type="ECO:0000256" key="1">
    <source>
        <dbReference type="ARBA" id="ARBA00004196"/>
    </source>
</evidence>
<evidence type="ECO:0000313" key="6">
    <source>
        <dbReference type="Proteomes" id="UP000256709"/>
    </source>
</evidence>
<comment type="similarity">
    <text evidence="2">Belongs to the EfeM/EfeO family.</text>
</comment>
<evidence type="ECO:0000313" key="5">
    <source>
        <dbReference type="EMBL" id="RFA11472.1"/>
    </source>
</evidence>
<dbReference type="EMBL" id="NBXA01000023">
    <property type="protein sequence ID" value="RFA11472.1"/>
    <property type="molecule type" value="Genomic_DNA"/>
</dbReference>
<dbReference type="Proteomes" id="UP000256709">
    <property type="component" value="Unassembled WGS sequence"/>
</dbReference>
<comment type="caution">
    <text evidence="5">The sequence shown here is derived from an EMBL/GenBank/DDBJ whole genome shotgun (WGS) entry which is preliminary data.</text>
</comment>
<evidence type="ECO:0000256" key="3">
    <source>
        <dbReference type="ARBA" id="ARBA00022729"/>
    </source>
</evidence>